<dbReference type="Proteomes" id="UP000315017">
    <property type="component" value="Chromosome"/>
</dbReference>
<keyword evidence="2" id="KW-0732">Signal</keyword>
<feature type="signal peptide" evidence="2">
    <location>
        <begin position="1"/>
        <end position="25"/>
    </location>
</feature>
<dbReference type="EMBL" id="CP036274">
    <property type="protein sequence ID" value="QDU25279.1"/>
    <property type="molecule type" value="Genomic_DNA"/>
</dbReference>
<organism evidence="3 4">
    <name type="scientific">Anatilimnocola aggregata</name>
    <dbReference type="NCBI Taxonomy" id="2528021"/>
    <lineage>
        <taxon>Bacteria</taxon>
        <taxon>Pseudomonadati</taxon>
        <taxon>Planctomycetota</taxon>
        <taxon>Planctomycetia</taxon>
        <taxon>Pirellulales</taxon>
        <taxon>Pirellulaceae</taxon>
        <taxon>Anatilimnocola</taxon>
    </lineage>
</organism>
<gene>
    <name evidence="3" type="ORF">ETAA8_03430</name>
</gene>
<evidence type="ECO:0000313" key="3">
    <source>
        <dbReference type="EMBL" id="QDU25279.1"/>
    </source>
</evidence>
<evidence type="ECO:0000313" key="4">
    <source>
        <dbReference type="Proteomes" id="UP000315017"/>
    </source>
</evidence>
<feature type="compositionally biased region" description="Gly residues" evidence="1">
    <location>
        <begin position="218"/>
        <end position="228"/>
    </location>
</feature>
<feature type="region of interest" description="Disordered" evidence="1">
    <location>
        <begin position="214"/>
        <end position="334"/>
    </location>
</feature>
<feature type="chain" id="PRO_5021794854" evidence="2">
    <location>
        <begin position="26"/>
        <end position="463"/>
    </location>
</feature>
<feature type="compositionally biased region" description="Pro residues" evidence="1">
    <location>
        <begin position="246"/>
        <end position="272"/>
    </location>
</feature>
<dbReference type="AlphaFoldDB" id="A0A517Y4V6"/>
<dbReference type="Gene3D" id="1.25.10.10">
    <property type="entry name" value="Leucine-rich Repeat Variant"/>
    <property type="match status" value="1"/>
</dbReference>
<dbReference type="SUPFAM" id="SSF48371">
    <property type="entry name" value="ARM repeat"/>
    <property type="match status" value="1"/>
</dbReference>
<evidence type="ECO:0000256" key="1">
    <source>
        <dbReference type="SAM" id="MobiDB-lite"/>
    </source>
</evidence>
<dbReference type="RefSeq" id="WP_145083966.1">
    <property type="nucleotide sequence ID" value="NZ_CP036274.1"/>
</dbReference>
<accession>A0A517Y4V6</accession>
<reference evidence="3 4" key="1">
    <citation type="submission" date="2019-02" db="EMBL/GenBank/DDBJ databases">
        <title>Deep-cultivation of Planctomycetes and their phenomic and genomic characterization uncovers novel biology.</title>
        <authorList>
            <person name="Wiegand S."/>
            <person name="Jogler M."/>
            <person name="Boedeker C."/>
            <person name="Pinto D."/>
            <person name="Vollmers J."/>
            <person name="Rivas-Marin E."/>
            <person name="Kohn T."/>
            <person name="Peeters S.H."/>
            <person name="Heuer A."/>
            <person name="Rast P."/>
            <person name="Oberbeckmann S."/>
            <person name="Bunk B."/>
            <person name="Jeske O."/>
            <person name="Meyerdierks A."/>
            <person name="Storesund J.E."/>
            <person name="Kallscheuer N."/>
            <person name="Luecker S."/>
            <person name="Lage O.M."/>
            <person name="Pohl T."/>
            <person name="Merkel B.J."/>
            <person name="Hornburger P."/>
            <person name="Mueller R.-W."/>
            <person name="Bruemmer F."/>
            <person name="Labrenz M."/>
            <person name="Spormann A.M."/>
            <person name="Op den Camp H."/>
            <person name="Overmann J."/>
            <person name="Amann R."/>
            <person name="Jetten M.S.M."/>
            <person name="Mascher T."/>
            <person name="Medema M.H."/>
            <person name="Devos D.P."/>
            <person name="Kaster A.-K."/>
            <person name="Ovreas L."/>
            <person name="Rohde M."/>
            <person name="Galperin M.Y."/>
            <person name="Jogler C."/>
        </authorList>
    </citation>
    <scope>NUCLEOTIDE SEQUENCE [LARGE SCALE GENOMIC DNA]</scope>
    <source>
        <strain evidence="3 4">ETA_A8</strain>
    </source>
</reference>
<sequence length="463" mass="48627" precursor="true">MSLSKVMCLLSVVLVGAMLPGRAQAQAPVPVQPRATLWSFLGIPQTYTSVRDNWSNRNGNRPNAERKPNLKRLADPKNLESENPAIKRAAEIKKEEDLAKQKIKAVKYLTKIGCGCYNRDGSITDALLKALDDCTEDVRYETVKAITEAANGEACVNCKNKSCCSEELSNKLYEMAYERDDSGCYLEPSERVRLAAAEALRACCPGGGGGPDYIVEEGGTGAETIDGGGGERPDMAPPGGGERPELPPAPPQPVPGIGPTPLPPPVPTPAVDPAPTSFEDQTGEAPAPAQKSSRRTANLYNGRPTIAQASGTTSGTPASAVAFASEAQPSSRLTQNVAPVATPGEVASPFMPAAAPQAYVAAPPAQQFAAQPARPRPTFENFGPAVATAVDHKNNEATVSFPGGETAPVGSILRGYHNYALTGKHAVGDFVVIQSDPGIAIVRPRGQTRLGKLMSGDELILLQ</sequence>
<protein>
    <submittedName>
        <fullName evidence="3">Uncharacterized protein</fullName>
    </submittedName>
</protein>
<name>A0A517Y4V6_9BACT</name>
<keyword evidence="4" id="KW-1185">Reference proteome</keyword>
<evidence type="ECO:0000256" key="2">
    <source>
        <dbReference type="SAM" id="SignalP"/>
    </source>
</evidence>
<proteinExistence type="predicted"/>
<feature type="compositionally biased region" description="Polar residues" evidence="1">
    <location>
        <begin position="307"/>
        <end position="317"/>
    </location>
</feature>
<dbReference type="KEGG" id="aagg:ETAA8_03430"/>
<dbReference type="InterPro" id="IPR011989">
    <property type="entry name" value="ARM-like"/>
</dbReference>
<dbReference type="OrthoDB" id="270355at2"/>
<dbReference type="InterPro" id="IPR016024">
    <property type="entry name" value="ARM-type_fold"/>
</dbReference>